<feature type="non-terminal residue" evidence="1">
    <location>
        <position position="236"/>
    </location>
</feature>
<dbReference type="EMBL" id="UINC01152015">
    <property type="protein sequence ID" value="SVD45952.1"/>
    <property type="molecule type" value="Genomic_DNA"/>
</dbReference>
<evidence type="ECO:0000313" key="1">
    <source>
        <dbReference type="EMBL" id="SVD45952.1"/>
    </source>
</evidence>
<accession>A0A382VHE4</accession>
<dbReference type="AlphaFoldDB" id="A0A382VHE4"/>
<name>A0A382VHE4_9ZZZZ</name>
<sequence>MTLSLHQEALEVTDALEAQELFFRNGWTDGLPVVPPTDYKIEAMLSAVPMDPQTIIGSIPERGSTFSLEVVAVNSVMAGCLPEYFPVIVAAVSAICDPDFGLHGPSSSTHGPAILIIVNGPVAHAIGLNHGQNLFGSGNRANACIGRAVRLLLLNAGGVREFDRSTLGHGGKYSYCIAENEKTDWKPLHVQKGFESNVSTVTVFAGEAPNQSQNHTALKAESILLTLADRMSALGT</sequence>
<organism evidence="1">
    <name type="scientific">marine metagenome</name>
    <dbReference type="NCBI Taxonomy" id="408172"/>
    <lineage>
        <taxon>unclassified sequences</taxon>
        <taxon>metagenomes</taxon>
        <taxon>ecological metagenomes</taxon>
    </lineage>
</organism>
<gene>
    <name evidence="1" type="ORF">METZ01_LOCUS398806</name>
</gene>
<reference evidence="1" key="1">
    <citation type="submission" date="2018-05" db="EMBL/GenBank/DDBJ databases">
        <authorList>
            <person name="Lanie J.A."/>
            <person name="Ng W.-L."/>
            <person name="Kazmierczak K.M."/>
            <person name="Andrzejewski T.M."/>
            <person name="Davidsen T.M."/>
            <person name="Wayne K.J."/>
            <person name="Tettelin H."/>
            <person name="Glass J.I."/>
            <person name="Rusch D."/>
            <person name="Podicherti R."/>
            <person name="Tsui H.-C.T."/>
            <person name="Winkler M.E."/>
        </authorList>
    </citation>
    <scope>NUCLEOTIDE SEQUENCE</scope>
</reference>
<protein>
    <submittedName>
        <fullName evidence="1">Uncharacterized protein</fullName>
    </submittedName>
</protein>
<proteinExistence type="predicted"/>